<dbReference type="CDD" id="cd02440">
    <property type="entry name" value="AdoMet_MTases"/>
    <property type="match status" value="1"/>
</dbReference>
<dbReference type="SUPFAM" id="SSF53335">
    <property type="entry name" value="S-adenosyl-L-methionine-dependent methyltransferases"/>
    <property type="match status" value="1"/>
</dbReference>
<feature type="domain" description="Zn(2)-C6 fungal-type" evidence="6">
    <location>
        <begin position="25"/>
        <end position="57"/>
    </location>
</feature>
<evidence type="ECO:0000313" key="9">
    <source>
        <dbReference type="Proteomes" id="UP000237631"/>
    </source>
</evidence>
<dbReference type="GO" id="GO:0008270">
    <property type="term" value="F:zinc ion binding"/>
    <property type="evidence" value="ECO:0007669"/>
    <property type="project" value="InterPro"/>
</dbReference>
<dbReference type="Pfam" id="PF03171">
    <property type="entry name" value="2OG-FeII_Oxy"/>
    <property type="match status" value="1"/>
</dbReference>
<dbReference type="InterPro" id="IPR026992">
    <property type="entry name" value="DIOX_N"/>
</dbReference>
<feature type="domain" description="Fe2OG dioxygenase" evidence="7">
    <location>
        <begin position="861"/>
        <end position="957"/>
    </location>
</feature>
<dbReference type="GO" id="GO:0044283">
    <property type="term" value="P:small molecule biosynthetic process"/>
    <property type="evidence" value="ECO:0007669"/>
    <property type="project" value="UniProtKB-ARBA"/>
</dbReference>
<evidence type="ECO:0000256" key="5">
    <source>
        <dbReference type="SAM" id="MobiDB-lite"/>
    </source>
</evidence>
<dbReference type="CDD" id="cd12148">
    <property type="entry name" value="fungal_TF_MHR"/>
    <property type="match status" value="1"/>
</dbReference>
<dbReference type="Pfam" id="PF14226">
    <property type="entry name" value="DIOX_N"/>
    <property type="match status" value="1"/>
</dbReference>
<sequence length="1286" mass="143166">MANYIVAGIGLPMRQSAQRPHRYAACEPCRLSKQSCDHGRPSCARCLRKGKQADCQYRDRPFKRKRQPEALDSSQIRTTGESETLPSVSLPVADDPEPEEQQQRYAGFIGASSHATIFDELGRESGEDPVDTLSQQQVAVPSPSNAPQAAACVTVVEQLLHDIDLKAVSDLVHFWLAKGTSMTLAAPLLPTAIDLTLQAISSWQESASDLCAHLHKLSSAPLADEFPLDFGCFMHKVFAVPRWESILLLLIAAGRAVTDIPHFPLLYNDRKARRKLQQNFLSCAERCLEAALACDCANDLLLICQFETWILYTMVRGDQNFDSWRKLGDVLSSLLFLGLNEEVLVGPKVPGWLADFRRAIFAVSYGADKHNAVFTGRPPRLNRNFCCFQLPCGPVGSTRRVPEKSGESGRYTLSDLPLAQDAALDNSSAIRWMAICALLKEEALELLRRPNCPSRSQAVDTLIAQAISLWGRLPGHFKITDNLPLHDRHTPYELDLLLDCRLQYLQILFLLYGGARRDGPEILGVSEEILSLVVDAVILRDRIVNSGTSLIWKVSNFGLRAAGLIALSLLHIRRGTLLRSLGRRAVPDLCVIVREIQGGGFVAQGEPNFDLLFRAASSIQRLLNEIVPDLSSPLRTIDPEQSSPARDGLPQPDTILPLDTWETEFGFWQCRASGGLIIAAHRVLTMAAGFTNIPILDLGEARDAKTKPAFLAKLREAILSVGFLYIKNTGIDQAVLDRVCKEGIQFFELPEREKLRIEMKNQPSFLGYSRLGMETTAKAADWREQMDLSTPHDLRKDTEPLYYHLFGPNQWPDTDLVPGFREVFETYMEKLSEISMDFTRLIAECLGLPATAFDQFFDEDQQHKLKIVKYPDHGTGRGQGVGPHKDSMLSSYLLQASDHKGLQAQNNVPPIRGTLVVAIGQGLEAMTDGVCTSTTHRVLSPEEGSGARFSIPFFQGVSYDAQFESMSVPESVKNLKKEILEIEGQVVDQNIEMTFVKASYQGAFLRLSVDPMIGVIKMSTPPQQTSPFLLLRPLLLLSYSISFLPRTITELLKSGNFKAFLSLSSFESHHFATFWRWFGPRSRQDAEAHVLPLLRQAASGVCLDIGPGSGQWLYMFAKASNPSITKIYGVEPNPGMHSELNQNAIRNGLDDVYEVLSCGAEELGEKGDLAKESIDTIITVRCLCSIPEPEHVIRSLYPYLKPGGKWIVYEHVRTPFQRGYFVGLWQRFINIFWPHLFGGCDLTRPTEEWLMRAGEWSSVDLHMGEGEGPYSTIPHSIGEDSGEGMR</sequence>
<dbReference type="OrthoDB" id="4898680at2759"/>
<dbReference type="EMBL" id="PNEN01001574">
    <property type="protein sequence ID" value="PPJ53190.1"/>
    <property type="molecule type" value="Genomic_DNA"/>
</dbReference>
<dbReference type="InterPro" id="IPR027443">
    <property type="entry name" value="IPNS-like_sf"/>
</dbReference>
<dbReference type="Proteomes" id="UP000237631">
    <property type="component" value="Unassembled WGS sequence"/>
</dbReference>
<keyword evidence="2" id="KW-0479">Metal-binding</keyword>
<comment type="similarity">
    <text evidence="1">Belongs to the iron/ascorbate-dependent oxidoreductase family.</text>
</comment>
<dbReference type="SMART" id="SM00066">
    <property type="entry name" value="GAL4"/>
    <property type="match status" value="1"/>
</dbReference>
<evidence type="ECO:0000259" key="6">
    <source>
        <dbReference type="PROSITE" id="PS50048"/>
    </source>
</evidence>
<proteinExistence type="inferred from homology"/>
<dbReference type="CDD" id="cd00067">
    <property type="entry name" value="GAL4"/>
    <property type="match status" value="1"/>
</dbReference>
<evidence type="ECO:0000256" key="4">
    <source>
        <dbReference type="ARBA" id="ARBA00023242"/>
    </source>
</evidence>
<evidence type="ECO:0000256" key="3">
    <source>
        <dbReference type="ARBA" id="ARBA00023004"/>
    </source>
</evidence>
<dbReference type="Pfam" id="PF00172">
    <property type="entry name" value="Zn_clus"/>
    <property type="match status" value="1"/>
</dbReference>
<keyword evidence="4" id="KW-0539">Nucleus</keyword>
<dbReference type="InterPro" id="IPR001138">
    <property type="entry name" value="Zn2Cys6_DnaBD"/>
</dbReference>
<evidence type="ECO:0000313" key="8">
    <source>
        <dbReference type="EMBL" id="PPJ53190.1"/>
    </source>
</evidence>
<evidence type="ECO:0000259" key="7">
    <source>
        <dbReference type="PROSITE" id="PS51471"/>
    </source>
</evidence>
<name>A0A2S6C0D6_9PEZI</name>
<dbReference type="Pfam" id="PF13489">
    <property type="entry name" value="Methyltransf_23"/>
    <property type="match status" value="1"/>
</dbReference>
<keyword evidence="9" id="KW-1185">Reference proteome</keyword>
<gene>
    <name evidence="8" type="ORF">CBER1_11702</name>
</gene>
<dbReference type="PROSITE" id="PS50048">
    <property type="entry name" value="ZN2_CY6_FUNGAL_2"/>
    <property type="match status" value="1"/>
</dbReference>
<dbReference type="InterPro" id="IPR029063">
    <property type="entry name" value="SAM-dependent_MTases_sf"/>
</dbReference>
<dbReference type="InterPro" id="IPR005123">
    <property type="entry name" value="Oxoglu/Fe-dep_dioxygenase_dom"/>
</dbReference>
<evidence type="ECO:0000256" key="1">
    <source>
        <dbReference type="ARBA" id="ARBA00008056"/>
    </source>
</evidence>
<evidence type="ECO:0000256" key="2">
    <source>
        <dbReference type="ARBA" id="ARBA00022723"/>
    </source>
</evidence>
<reference evidence="9" key="1">
    <citation type="journal article" date="2017" name="bioRxiv">
        <title>Conservation of a gene cluster reveals novel cercosporin biosynthetic mechanisms and extends production to the genus Colletotrichum.</title>
        <authorList>
            <person name="de Jonge R."/>
            <person name="Ebert M.K."/>
            <person name="Huitt-Roehl C.R."/>
            <person name="Pal P."/>
            <person name="Suttle J.C."/>
            <person name="Spanner R.E."/>
            <person name="Neubauer J.D."/>
            <person name="Jurick W.M.II."/>
            <person name="Stott K.A."/>
            <person name="Secor G.A."/>
            <person name="Thomma B.P.H.J."/>
            <person name="Van de Peer Y."/>
            <person name="Townsend C.A."/>
            <person name="Bolton M.D."/>
        </authorList>
    </citation>
    <scope>NUCLEOTIDE SEQUENCE [LARGE SCALE GENOMIC DNA]</scope>
    <source>
        <strain evidence="9">CBS538.71</strain>
    </source>
</reference>
<dbReference type="InterPro" id="IPR050295">
    <property type="entry name" value="Plant_2OG-oxidoreductases"/>
</dbReference>
<dbReference type="GO" id="GO:0000981">
    <property type="term" value="F:DNA-binding transcription factor activity, RNA polymerase II-specific"/>
    <property type="evidence" value="ECO:0007669"/>
    <property type="project" value="InterPro"/>
</dbReference>
<feature type="region of interest" description="Disordered" evidence="5">
    <location>
        <begin position="58"/>
        <end position="101"/>
    </location>
</feature>
<dbReference type="PROSITE" id="PS51471">
    <property type="entry name" value="FE2OG_OXY"/>
    <property type="match status" value="1"/>
</dbReference>
<dbReference type="PROSITE" id="PS00463">
    <property type="entry name" value="ZN2_CY6_FUNGAL_1"/>
    <property type="match status" value="1"/>
</dbReference>
<protein>
    <recommendedName>
        <fullName evidence="10">Zn(2)-C6 fungal-type domain-containing protein</fullName>
    </recommendedName>
</protein>
<dbReference type="PANTHER" id="PTHR47991">
    <property type="entry name" value="OXOGLUTARATE/IRON-DEPENDENT DIOXYGENASE"/>
    <property type="match status" value="1"/>
</dbReference>
<keyword evidence="3" id="KW-0408">Iron</keyword>
<dbReference type="Gene3D" id="2.60.120.330">
    <property type="entry name" value="B-lactam Antibiotic, Isopenicillin N Synthase, Chain"/>
    <property type="match status" value="1"/>
</dbReference>
<dbReference type="SUPFAM" id="SSF57701">
    <property type="entry name" value="Zn2/Cys6 DNA-binding domain"/>
    <property type="match status" value="1"/>
</dbReference>
<dbReference type="Gene3D" id="3.40.50.150">
    <property type="entry name" value="Vaccinia Virus protein VP39"/>
    <property type="match status" value="1"/>
</dbReference>
<dbReference type="STRING" id="357750.A0A2S6C0D6"/>
<dbReference type="InterPro" id="IPR036864">
    <property type="entry name" value="Zn2-C6_fun-type_DNA-bd_sf"/>
</dbReference>
<feature type="compositionally biased region" description="Polar residues" evidence="5">
    <location>
        <begin position="72"/>
        <end position="87"/>
    </location>
</feature>
<dbReference type="Gene3D" id="4.10.240.10">
    <property type="entry name" value="Zn(2)-C6 fungal-type DNA-binding domain"/>
    <property type="match status" value="1"/>
</dbReference>
<comment type="caution">
    <text evidence="8">The sequence shown here is derived from an EMBL/GenBank/DDBJ whole genome shotgun (WGS) entry which is preliminary data.</text>
</comment>
<accession>A0A2S6C0D6</accession>
<dbReference type="InterPro" id="IPR044861">
    <property type="entry name" value="IPNS-like_FE2OG_OXY"/>
</dbReference>
<organism evidence="8 9">
    <name type="scientific">Cercospora berteroae</name>
    <dbReference type="NCBI Taxonomy" id="357750"/>
    <lineage>
        <taxon>Eukaryota</taxon>
        <taxon>Fungi</taxon>
        <taxon>Dikarya</taxon>
        <taxon>Ascomycota</taxon>
        <taxon>Pezizomycotina</taxon>
        <taxon>Dothideomycetes</taxon>
        <taxon>Dothideomycetidae</taxon>
        <taxon>Mycosphaerellales</taxon>
        <taxon>Mycosphaerellaceae</taxon>
        <taxon>Cercospora</taxon>
    </lineage>
</organism>
<dbReference type="SUPFAM" id="SSF51197">
    <property type="entry name" value="Clavaminate synthase-like"/>
    <property type="match status" value="1"/>
</dbReference>
<evidence type="ECO:0008006" key="10">
    <source>
        <dbReference type="Google" id="ProtNLM"/>
    </source>
</evidence>